<evidence type="ECO:0000259" key="6">
    <source>
        <dbReference type="PROSITE" id="PS50931"/>
    </source>
</evidence>
<comment type="similarity">
    <text evidence="1">Belongs to the LysR transcriptional regulatory family.</text>
</comment>
<dbReference type="Gene3D" id="3.40.190.10">
    <property type="entry name" value="Periplasmic binding protein-like II"/>
    <property type="match status" value="2"/>
</dbReference>
<dbReference type="Gene3D" id="1.10.10.10">
    <property type="entry name" value="Winged helix-like DNA-binding domain superfamily/Winged helix DNA-binding domain"/>
    <property type="match status" value="1"/>
</dbReference>
<dbReference type="GO" id="GO:0003700">
    <property type="term" value="F:DNA-binding transcription factor activity"/>
    <property type="evidence" value="ECO:0007669"/>
    <property type="project" value="InterPro"/>
</dbReference>
<keyword evidence="8" id="KW-1185">Reference proteome</keyword>
<dbReference type="AlphaFoldDB" id="A0A1B4XCA4"/>
<proteinExistence type="inferred from homology"/>
<evidence type="ECO:0000256" key="5">
    <source>
        <dbReference type="ARBA" id="ARBA00023163"/>
    </source>
</evidence>
<sequence>MNLRDLKYFIMLAETRHFGQAAARSFVSQPTLSGQIKKLEDELGVALFERTKKHVALTPLGEALLPHARRAVEEAEALAQLARASQDPLAGSLRLGVIPTLSPYLMPLVLAPLRRQHPQLKLVLTEELTEHLLERLHRHEIDAALIATTVKDAELATRVLFDEPFWLAIPRKHPLYDKDSIVRRDLAQLDLLLLSEGHCLAEQAMEVCHLRERAQTGEQADLRAASLDTLLQLVGAGMGATLVPALALRSAAMTGSGVVTRQLEVPDAYRRVSLVWRRSFPRTAAVEALAGVILAQLPNTVRVAGAARRDTRSTRPRAGARK</sequence>
<dbReference type="InterPro" id="IPR036390">
    <property type="entry name" value="WH_DNA-bd_sf"/>
</dbReference>
<dbReference type="SUPFAM" id="SSF46785">
    <property type="entry name" value="Winged helix' DNA-binding domain"/>
    <property type="match status" value="1"/>
</dbReference>
<name>A0A1B4XCA4_9GAMM</name>
<feature type="domain" description="HTH lysR-type" evidence="6">
    <location>
        <begin position="1"/>
        <end position="58"/>
    </location>
</feature>
<dbReference type="OrthoDB" id="5297026at2"/>
<dbReference type="InParanoid" id="A0A1B4XCA4"/>
<keyword evidence="3" id="KW-0238">DNA-binding</keyword>
<dbReference type="InterPro" id="IPR000847">
    <property type="entry name" value="LysR_HTH_N"/>
</dbReference>
<keyword evidence="5" id="KW-0804">Transcription</keyword>
<dbReference type="KEGG" id="slim:SCL_0097"/>
<dbReference type="GO" id="GO:0032993">
    <property type="term" value="C:protein-DNA complex"/>
    <property type="evidence" value="ECO:0007669"/>
    <property type="project" value="TreeGrafter"/>
</dbReference>
<dbReference type="InterPro" id="IPR036388">
    <property type="entry name" value="WH-like_DNA-bd_sf"/>
</dbReference>
<dbReference type="InterPro" id="IPR005119">
    <property type="entry name" value="LysR_subst-bd"/>
</dbReference>
<evidence type="ECO:0000256" key="2">
    <source>
        <dbReference type="ARBA" id="ARBA00023015"/>
    </source>
</evidence>
<keyword evidence="2" id="KW-0805">Transcription regulation</keyword>
<dbReference type="Pfam" id="PF03466">
    <property type="entry name" value="LysR_substrate"/>
    <property type="match status" value="1"/>
</dbReference>
<dbReference type="PRINTS" id="PR00039">
    <property type="entry name" value="HTHLYSR"/>
</dbReference>
<dbReference type="PANTHER" id="PTHR30346">
    <property type="entry name" value="TRANSCRIPTIONAL DUAL REGULATOR HCAR-RELATED"/>
    <property type="match status" value="1"/>
</dbReference>
<evidence type="ECO:0000313" key="7">
    <source>
        <dbReference type="EMBL" id="BAV32421.1"/>
    </source>
</evidence>
<dbReference type="Pfam" id="PF00126">
    <property type="entry name" value="HTH_1"/>
    <property type="match status" value="1"/>
</dbReference>
<protein>
    <submittedName>
        <fullName evidence="7">LysR family transcriptional regulator</fullName>
    </submittedName>
</protein>
<dbReference type="FunFam" id="1.10.10.10:FF:000001">
    <property type="entry name" value="LysR family transcriptional regulator"/>
    <property type="match status" value="1"/>
</dbReference>
<reference evidence="7 8" key="1">
    <citation type="submission" date="2015-05" db="EMBL/GenBank/DDBJ databases">
        <title>Complete genome sequence of a sulfur-oxidizing gammaproteobacterium strain HA5.</title>
        <authorList>
            <person name="Miura A."/>
            <person name="Kojima H."/>
            <person name="Fukui M."/>
        </authorList>
    </citation>
    <scope>NUCLEOTIDE SEQUENCE [LARGE SCALE GENOMIC DNA]</scope>
    <source>
        <strain evidence="7 8">HA5</strain>
    </source>
</reference>
<dbReference type="CDD" id="cd08411">
    <property type="entry name" value="PBP2_OxyR"/>
    <property type="match status" value="1"/>
</dbReference>
<dbReference type="PROSITE" id="PS50931">
    <property type="entry name" value="HTH_LYSR"/>
    <property type="match status" value="1"/>
</dbReference>
<evidence type="ECO:0000256" key="1">
    <source>
        <dbReference type="ARBA" id="ARBA00009437"/>
    </source>
</evidence>
<evidence type="ECO:0000256" key="4">
    <source>
        <dbReference type="ARBA" id="ARBA00023159"/>
    </source>
</evidence>
<evidence type="ECO:0000313" key="8">
    <source>
        <dbReference type="Proteomes" id="UP000243180"/>
    </source>
</evidence>
<dbReference type="SUPFAM" id="SSF53850">
    <property type="entry name" value="Periplasmic binding protein-like II"/>
    <property type="match status" value="1"/>
</dbReference>
<dbReference type="RefSeq" id="WP_096359102.1">
    <property type="nucleotide sequence ID" value="NZ_AP014879.1"/>
</dbReference>
<dbReference type="FunCoup" id="A0A1B4XCA4">
    <property type="interactions" value="200"/>
</dbReference>
<keyword evidence="4" id="KW-0010">Activator</keyword>
<gene>
    <name evidence="7" type="ORF">SCL_0097</name>
</gene>
<dbReference type="Proteomes" id="UP000243180">
    <property type="component" value="Chromosome"/>
</dbReference>
<accession>A0A1B4XCA4</accession>
<organism evidence="7 8">
    <name type="scientific">Sulfuricaulis limicola</name>
    <dbReference type="NCBI Taxonomy" id="1620215"/>
    <lineage>
        <taxon>Bacteria</taxon>
        <taxon>Pseudomonadati</taxon>
        <taxon>Pseudomonadota</taxon>
        <taxon>Gammaproteobacteria</taxon>
        <taxon>Acidiferrobacterales</taxon>
        <taxon>Acidiferrobacteraceae</taxon>
        <taxon>Sulfuricaulis</taxon>
    </lineage>
</organism>
<dbReference type="PANTHER" id="PTHR30346:SF26">
    <property type="entry name" value="HYDROGEN PEROXIDE-INDUCIBLE GENES ACTIVATOR"/>
    <property type="match status" value="1"/>
</dbReference>
<dbReference type="EMBL" id="AP014879">
    <property type="protein sequence ID" value="BAV32421.1"/>
    <property type="molecule type" value="Genomic_DNA"/>
</dbReference>
<dbReference type="GO" id="GO:0003677">
    <property type="term" value="F:DNA binding"/>
    <property type="evidence" value="ECO:0007669"/>
    <property type="project" value="UniProtKB-KW"/>
</dbReference>
<evidence type="ECO:0000256" key="3">
    <source>
        <dbReference type="ARBA" id="ARBA00023125"/>
    </source>
</evidence>